<dbReference type="InterPro" id="IPR032508">
    <property type="entry name" value="FecR_C"/>
</dbReference>
<evidence type="ECO:0000259" key="2">
    <source>
        <dbReference type="Pfam" id="PF16220"/>
    </source>
</evidence>
<dbReference type="PANTHER" id="PTHR30273">
    <property type="entry name" value="PERIPLASMIC SIGNAL SENSOR AND SIGMA FACTOR ACTIVATOR FECR-RELATED"/>
    <property type="match status" value="1"/>
</dbReference>
<reference evidence="4 5" key="1">
    <citation type="submission" date="2022-07" db="EMBL/GenBank/DDBJ databases">
        <title>Methylomonas rivi sp. nov., Methylomonas rosea sp. nov., Methylomonas aureus sp. nov. and Methylomonas subterranea sp. nov., four novel methanotrophs isolated from a freshwater creek and the deep terrestrial subsurface.</title>
        <authorList>
            <person name="Abin C."/>
            <person name="Sankaranarayanan K."/>
            <person name="Garner C."/>
            <person name="Sindelar R."/>
            <person name="Kotary K."/>
            <person name="Garner R."/>
            <person name="Barclay S."/>
            <person name="Lawson P."/>
            <person name="Krumholz L."/>
        </authorList>
    </citation>
    <scope>NUCLEOTIDE SEQUENCE [LARGE SCALE GENOMIC DNA]</scope>
    <source>
        <strain evidence="4 5">SURF-2</strain>
    </source>
</reference>
<dbReference type="InterPro" id="IPR032623">
    <property type="entry name" value="FecR_N"/>
</dbReference>
<feature type="domain" description="FecR N-terminal" evidence="2">
    <location>
        <begin position="12"/>
        <end position="51"/>
    </location>
</feature>
<gene>
    <name evidence="4" type="ORF">NP590_11500</name>
</gene>
<dbReference type="Gene3D" id="3.55.50.30">
    <property type="match status" value="1"/>
</dbReference>
<evidence type="ECO:0000313" key="4">
    <source>
        <dbReference type="EMBL" id="MCQ8104732.1"/>
    </source>
</evidence>
<organism evidence="4 5">
    <name type="scientific">Methylomonas subterranea</name>
    <dbReference type="NCBI Taxonomy" id="2952225"/>
    <lineage>
        <taxon>Bacteria</taxon>
        <taxon>Pseudomonadati</taxon>
        <taxon>Pseudomonadota</taxon>
        <taxon>Gammaproteobacteria</taxon>
        <taxon>Methylococcales</taxon>
        <taxon>Methylococcaceae</taxon>
        <taxon>Methylomonas</taxon>
    </lineage>
</organism>
<dbReference type="Gene3D" id="2.60.120.1440">
    <property type="match status" value="1"/>
</dbReference>
<protein>
    <submittedName>
        <fullName evidence="4">FecR domain-containing protein</fullName>
    </submittedName>
</protein>
<comment type="caution">
    <text evidence="4">The sequence shown here is derived from an EMBL/GenBank/DDBJ whole genome shotgun (WGS) entry which is preliminary data.</text>
</comment>
<dbReference type="Pfam" id="PF16344">
    <property type="entry name" value="FecR_C"/>
    <property type="match status" value="1"/>
</dbReference>
<dbReference type="InterPro" id="IPR012373">
    <property type="entry name" value="Ferrdict_sens_TM"/>
</dbReference>
<dbReference type="Proteomes" id="UP001524499">
    <property type="component" value="Unassembled WGS sequence"/>
</dbReference>
<keyword evidence="5" id="KW-1185">Reference proteome</keyword>
<dbReference type="PIRSF" id="PIRSF018266">
    <property type="entry name" value="FecR"/>
    <property type="match status" value="1"/>
</dbReference>
<dbReference type="RefSeq" id="WP_256602531.1">
    <property type="nucleotide sequence ID" value="NZ_JANIBJ010000019.1"/>
</dbReference>
<dbReference type="InterPro" id="IPR006860">
    <property type="entry name" value="FecR"/>
</dbReference>
<evidence type="ECO:0000313" key="5">
    <source>
        <dbReference type="Proteomes" id="UP001524499"/>
    </source>
</evidence>
<accession>A0ABT1TI16</accession>
<dbReference type="Pfam" id="PF04773">
    <property type="entry name" value="FecR"/>
    <property type="match status" value="1"/>
</dbReference>
<feature type="domain" description="FecR protein" evidence="1">
    <location>
        <begin position="115"/>
        <end position="205"/>
    </location>
</feature>
<proteinExistence type="predicted"/>
<name>A0ABT1TI16_9GAMM</name>
<dbReference type="EMBL" id="JANIBJ010000019">
    <property type="protein sequence ID" value="MCQ8104732.1"/>
    <property type="molecule type" value="Genomic_DNA"/>
</dbReference>
<dbReference type="PANTHER" id="PTHR30273:SF2">
    <property type="entry name" value="PROTEIN FECR"/>
    <property type="match status" value="1"/>
</dbReference>
<evidence type="ECO:0000259" key="3">
    <source>
        <dbReference type="Pfam" id="PF16344"/>
    </source>
</evidence>
<dbReference type="Pfam" id="PF16220">
    <property type="entry name" value="DUF4880"/>
    <property type="match status" value="1"/>
</dbReference>
<evidence type="ECO:0000259" key="1">
    <source>
        <dbReference type="Pfam" id="PF04773"/>
    </source>
</evidence>
<feature type="domain" description="Protein FecR C-terminal" evidence="3">
    <location>
        <begin position="250"/>
        <end position="310"/>
    </location>
</feature>
<sequence>MSDTAALSKAQKQAIRWQSRLGERDCPPQVRRDFEQWLASSPENVEAFNTIQYFWDQFGLLSSVGESEIKEARRFAKQAQSGRRIRNVSLLALVALVGLSAFQPDWALKLSSRHYQTARGETTDIELSDGGSIKLNTDSDIRVADLFGWRKAWLKRGEAWFTIHHNPGQPFEVVTTHAQIRDIGTQFNVYSDANKTTVSVLEGEVALASANGEALRLTANQQGSIENSGRAGEKTEINAETTGSWRSGVLIFQNQRLHQVLRELARYHLAEFNVLEPAVANLVISGRFSTTDLNETLNTLSQGMHLNIKQQRAGQFLISKAK</sequence>